<feature type="transmembrane region" description="Helical" evidence="1">
    <location>
        <begin position="54"/>
        <end position="74"/>
    </location>
</feature>
<evidence type="ECO:0000256" key="1">
    <source>
        <dbReference type="SAM" id="Phobius"/>
    </source>
</evidence>
<feature type="transmembrane region" description="Helical" evidence="1">
    <location>
        <begin position="20"/>
        <end position="42"/>
    </location>
</feature>
<keyword evidence="1" id="KW-0812">Transmembrane</keyword>
<dbReference type="Proteomes" id="UP000749646">
    <property type="component" value="Unassembled WGS sequence"/>
</dbReference>
<organism evidence="2 3">
    <name type="scientific">Modicella reniformis</name>
    <dbReference type="NCBI Taxonomy" id="1440133"/>
    <lineage>
        <taxon>Eukaryota</taxon>
        <taxon>Fungi</taxon>
        <taxon>Fungi incertae sedis</taxon>
        <taxon>Mucoromycota</taxon>
        <taxon>Mortierellomycotina</taxon>
        <taxon>Mortierellomycetes</taxon>
        <taxon>Mortierellales</taxon>
        <taxon>Mortierellaceae</taxon>
        <taxon>Modicella</taxon>
    </lineage>
</organism>
<dbReference type="EMBL" id="JAAAHW010008024">
    <property type="protein sequence ID" value="KAF9945381.1"/>
    <property type="molecule type" value="Genomic_DNA"/>
</dbReference>
<keyword evidence="1" id="KW-0472">Membrane</keyword>
<reference evidence="2" key="1">
    <citation type="journal article" date="2020" name="Fungal Divers.">
        <title>Resolving the Mortierellaceae phylogeny through synthesis of multi-gene phylogenetics and phylogenomics.</title>
        <authorList>
            <person name="Vandepol N."/>
            <person name="Liber J."/>
            <person name="Desiro A."/>
            <person name="Na H."/>
            <person name="Kennedy M."/>
            <person name="Barry K."/>
            <person name="Grigoriev I.V."/>
            <person name="Miller A.N."/>
            <person name="O'Donnell K."/>
            <person name="Stajich J.E."/>
            <person name="Bonito G."/>
        </authorList>
    </citation>
    <scope>NUCLEOTIDE SEQUENCE</scope>
    <source>
        <strain evidence="2">MES-2147</strain>
    </source>
</reference>
<protein>
    <submittedName>
        <fullName evidence="2">Uncharacterized protein</fullName>
    </submittedName>
</protein>
<sequence length="92" mass="10208">MSTLFGRKTAGTTLGSINYARGLVISLYLVSWAFSFMATMLAQTNNFNVVSCTMSIYSCIVLYAISKVIIYLFLMEKVYVVTAVGSTRSEFM</sequence>
<feature type="non-terminal residue" evidence="2">
    <location>
        <position position="92"/>
    </location>
</feature>
<keyword evidence="1" id="KW-1133">Transmembrane helix</keyword>
<evidence type="ECO:0000313" key="2">
    <source>
        <dbReference type="EMBL" id="KAF9945381.1"/>
    </source>
</evidence>
<keyword evidence="3" id="KW-1185">Reference proteome</keyword>
<evidence type="ECO:0000313" key="3">
    <source>
        <dbReference type="Proteomes" id="UP000749646"/>
    </source>
</evidence>
<name>A0A9P6LVW2_9FUNG</name>
<dbReference type="AlphaFoldDB" id="A0A9P6LVW2"/>
<proteinExistence type="predicted"/>
<accession>A0A9P6LVW2</accession>
<comment type="caution">
    <text evidence="2">The sequence shown here is derived from an EMBL/GenBank/DDBJ whole genome shotgun (WGS) entry which is preliminary data.</text>
</comment>
<dbReference type="OrthoDB" id="3210850at2759"/>
<gene>
    <name evidence="2" type="ORF">BGZ65_010820</name>
</gene>